<dbReference type="AlphaFoldDB" id="A0A7M5WST7"/>
<reference evidence="2" key="1">
    <citation type="submission" date="2021-01" db="UniProtKB">
        <authorList>
            <consortium name="EnsemblMetazoa"/>
        </authorList>
    </citation>
    <scope>IDENTIFICATION</scope>
</reference>
<dbReference type="GeneID" id="136805315"/>
<name>A0A7M5WST7_9CNID</name>
<keyword evidence="1" id="KW-0732">Signal</keyword>
<proteinExistence type="predicted"/>
<evidence type="ECO:0008006" key="4">
    <source>
        <dbReference type="Google" id="ProtNLM"/>
    </source>
</evidence>
<keyword evidence="3" id="KW-1185">Reference proteome</keyword>
<dbReference type="Proteomes" id="UP000594262">
    <property type="component" value="Unplaced"/>
</dbReference>
<accession>A0A7M5WST7</accession>
<sequence length="766" mass="87081">MKISLVFTLLWIFFHVEIVVSNVMLGRYCTRSETYNGYTSEIRTRARHESYHDGCCTKSWGSCVGCDRYRYATEYYYVSVAKVMTRQVRFCCPGYVLSGSICVPETTSPWSAWGSFNACEEQNMWGPWFRKQERTCSSSCPNGANRHKTFDCRNTYIGSGAIDDPDVRPQCYTSCKPLFNIDGHFSVNFWKIEWTKKFDITVFTKKAANGQSDIIVYPKSLKDSPSKYEALTTDTSGMSDYTFTFNSSYGDLIVDHAKTKTRQLTLSSTDTGKKNFKVDIEGKFTANPSPDSETYVTVIFKVKGAPKEIFAITQKKATLSTDRTALAIDLRSNVPSEPYFLYPGSPYLKLHPSFNANNRRIFKVFFKIMIPKAVMEINLQKRETLFRFNQGITIDLWESAHYSYAANKMSSLQVYAPSFDPASTGISIETYNFIKPSSYEIISQTYLAAPTHNGHIDVSYCKDASCSTVEIATLRIVSTKMATMYDMWAITEPFRVKHIASGLCWENKDSDTISAASKCKDVFQFKEDSKIIHLATGIELRHSADYKLSLLDDGGMYFVMRDHTIMKVLKTDAKYCVLEENGEVKITNTEFSFTQKSCENDTKSHIKILPDFSKHYSKLSMKSWLHVTTSSQGQVLLVCEPAEDLAMKSNCRYSFDTGTTWKEITPFVSQLKFFIPSEDFFYGYCNKVKYFCTWNIQTLRLDYIEESLFNEKLLDLNTQAVTGLDDMTLVPQPSADGDVPTLGLSSLGIHKQNGGGSWDLTYIWLN</sequence>
<evidence type="ECO:0000256" key="1">
    <source>
        <dbReference type="SAM" id="SignalP"/>
    </source>
</evidence>
<protein>
    <recommendedName>
        <fullName evidence="4">Cnidarian restricted protein</fullName>
    </recommendedName>
</protein>
<dbReference type="EnsemblMetazoa" id="CLYHEMT011506.1">
    <property type="protein sequence ID" value="CLYHEMP011506.1"/>
    <property type="gene ID" value="CLYHEMG011506"/>
</dbReference>
<organism evidence="2 3">
    <name type="scientific">Clytia hemisphaerica</name>
    <dbReference type="NCBI Taxonomy" id="252671"/>
    <lineage>
        <taxon>Eukaryota</taxon>
        <taxon>Metazoa</taxon>
        <taxon>Cnidaria</taxon>
        <taxon>Hydrozoa</taxon>
        <taxon>Hydroidolina</taxon>
        <taxon>Leptothecata</taxon>
        <taxon>Obeliida</taxon>
        <taxon>Clytiidae</taxon>
        <taxon>Clytia</taxon>
    </lineage>
</organism>
<feature type="signal peptide" evidence="1">
    <location>
        <begin position="1"/>
        <end position="21"/>
    </location>
</feature>
<evidence type="ECO:0000313" key="3">
    <source>
        <dbReference type="Proteomes" id="UP000594262"/>
    </source>
</evidence>
<dbReference type="OrthoDB" id="6038438at2759"/>
<evidence type="ECO:0000313" key="2">
    <source>
        <dbReference type="EnsemblMetazoa" id="CLYHEMP011506.1"/>
    </source>
</evidence>
<feature type="chain" id="PRO_5029626064" description="Cnidarian restricted protein" evidence="1">
    <location>
        <begin position="22"/>
        <end position="766"/>
    </location>
</feature>
<dbReference type="RefSeq" id="XP_066918002.1">
    <property type="nucleotide sequence ID" value="XM_067061901.1"/>
</dbReference>